<keyword evidence="2 4" id="KW-0378">Hydrolase</keyword>
<dbReference type="InterPro" id="IPR029069">
    <property type="entry name" value="HotDog_dom_sf"/>
</dbReference>
<dbReference type="InterPro" id="IPR050563">
    <property type="entry name" value="4-hydroxybenzoyl-CoA_TE"/>
</dbReference>
<dbReference type="Gene3D" id="3.10.129.10">
    <property type="entry name" value="Hotdog Thioesterase"/>
    <property type="match status" value="1"/>
</dbReference>
<proteinExistence type="inferred from homology"/>
<name>A0A0E2BRC8_9LEPT</name>
<dbReference type="PANTHER" id="PTHR31793:SF27">
    <property type="entry name" value="NOVEL THIOESTERASE SUPERFAMILY DOMAIN AND SAPOSIN A-TYPE DOMAIN CONTAINING PROTEIN (0610012H03RIK)"/>
    <property type="match status" value="1"/>
</dbReference>
<dbReference type="AlphaFoldDB" id="A0A0E2BRC8"/>
<sequence length="146" mass="16829">MTKKAIKEEFDFFHTIRVRYAESDPQGIVFNANYLTYFDVAITEYFRFQGHPYGDLVSSYGIDFHVVHCSIDYKSPAKFDDEIEIHVRGSYSGVKVFWDLAIFKEEILLCSGKLIYAGVDVHSGDLKKISIELASLLKWNLKKESD</sequence>
<keyword evidence="5" id="KW-1185">Reference proteome</keyword>
<dbReference type="InterPro" id="IPR006683">
    <property type="entry name" value="Thioestr_dom"/>
</dbReference>
<evidence type="ECO:0000313" key="5">
    <source>
        <dbReference type="Proteomes" id="UP000006329"/>
    </source>
</evidence>
<dbReference type="EMBL" id="AHON02000042">
    <property type="protein sequence ID" value="EKO33977.1"/>
    <property type="molecule type" value="Genomic_DNA"/>
</dbReference>
<comment type="caution">
    <text evidence="4">The sequence shown here is derived from an EMBL/GenBank/DDBJ whole genome shotgun (WGS) entry which is preliminary data.</text>
</comment>
<dbReference type="Proteomes" id="UP000006329">
    <property type="component" value="Unassembled WGS sequence"/>
</dbReference>
<gene>
    <name evidence="4" type="ORF">LEP1GSC179_2135</name>
</gene>
<evidence type="ECO:0000256" key="2">
    <source>
        <dbReference type="ARBA" id="ARBA00022801"/>
    </source>
</evidence>
<protein>
    <submittedName>
        <fullName evidence="4">Acyl-CoA thioester hydrolase, YbgC/YbaW family</fullName>
    </submittedName>
</protein>
<dbReference type="PIRSF" id="PIRSF003230">
    <property type="entry name" value="YbgC"/>
    <property type="match status" value="1"/>
</dbReference>
<accession>A0A0E2BRC8</accession>
<comment type="similarity">
    <text evidence="1">Belongs to the 4-hydroxybenzoyl-CoA thioesterase family.</text>
</comment>
<feature type="domain" description="Thioesterase" evidence="3">
    <location>
        <begin position="26"/>
        <end position="110"/>
    </location>
</feature>
<dbReference type="NCBIfam" id="TIGR00051">
    <property type="entry name" value="YbgC/FadM family acyl-CoA thioesterase"/>
    <property type="match status" value="1"/>
</dbReference>
<evidence type="ECO:0000256" key="1">
    <source>
        <dbReference type="ARBA" id="ARBA00005953"/>
    </source>
</evidence>
<dbReference type="CDD" id="cd00586">
    <property type="entry name" value="4HBT"/>
    <property type="match status" value="1"/>
</dbReference>
<dbReference type="PANTHER" id="PTHR31793">
    <property type="entry name" value="4-HYDROXYBENZOYL-COA THIOESTERASE FAMILY MEMBER"/>
    <property type="match status" value="1"/>
</dbReference>
<evidence type="ECO:0000313" key="4">
    <source>
        <dbReference type="EMBL" id="EKO33977.1"/>
    </source>
</evidence>
<dbReference type="SUPFAM" id="SSF54637">
    <property type="entry name" value="Thioesterase/thiol ester dehydrase-isomerase"/>
    <property type="match status" value="1"/>
</dbReference>
<reference evidence="4" key="1">
    <citation type="submission" date="2012-10" db="EMBL/GenBank/DDBJ databases">
        <authorList>
            <person name="Harkins D.M."/>
            <person name="Durkin A.S."/>
            <person name="Brinkac L.M."/>
            <person name="Haft D.H."/>
            <person name="Selengut J.D."/>
            <person name="Sanka R."/>
            <person name="DePew J."/>
            <person name="Purushe J."/>
            <person name="Matthias M.A."/>
            <person name="Vinetz J.M."/>
            <person name="Sutton G.G."/>
            <person name="Nierman W.C."/>
            <person name="Fouts D.E."/>
        </authorList>
    </citation>
    <scope>NUCLEOTIDE SEQUENCE [LARGE SCALE GENOMIC DNA]</scope>
    <source>
        <strain evidence="4">MOR084</strain>
    </source>
</reference>
<dbReference type="RefSeq" id="WP_004477099.1">
    <property type="nucleotide sequence ID" value="NZ_AHON02000042.1"/>
</dbReference>
<dbReference type="Pfam" id="PF03061">
    <property type="entry name" value="4HBT"/>
    <property type="match status" value="1"/>
</dbReference>
<organism evidence="4 5">
    <name type="scientific">Leptospira santarosai str. MOR084</name>
    <dbReference type="NCBI Taxonomy" id="1049984"/>
    <lineage>
        <taxon>Bacteria</taxon>
        <taxon>Pseudomonadati</taxon>
        <taxon>Spirochaetota</taxon>
        <taxon>Spirochaetia</taxon>
        <taxon>Leptospirales</taxon>
        <taxon>Leptospiraceae</taxon>
        <taxon>Leptospira</taxon>
    </lineage>
</organism>
<dbReference type="InterPro" id="IPR006684">
    <property type="entry name" value="YbgC/YbaW"/>
</dbReference>
<evidence type="ECO:0000259" key="3">
    <source>
        <dbReference type="Pfam" id="PF03061"/>
    </source>
</evidence>
<dbReference type="GO" id="GO:0047617">
    <property type="term" value="F:fatty acyl-CoA hydrolase activity"/>
    <property type="evidence" value="ECO:0007669"/>
    <property type="project" value="TreeGrafter"/>
</dbReference>